<proteinExistence type="predicted"/>
<feature type="transmembrane region" description="Helical" evidence="1">
    <location>
        <begin position="51"/>
        <end position="70"/>
    </location>
</feature>
<feature type="transmembrane region" description="Helical" evidence="1">
    <location>
        <begin position="367"/>
        <end position="388"/>
    </location>
</feature>
<dbReference type="Proteomes" id="UP000460221">
    <property type="component" value="Unassembled WGS sequence"/>
</dbReference>
<dbReference type="EMBL" id="WLYK01000001">
    <property type="protein sequence ID" value="MTD13450.1"/>
    <property type="molecule type" value="Genomic_DNA"/>
</dbReference>
<dbReference type="SUPFAM" id="SSF103473">
    <property type="entry name" value="MFS general substrate transporter"/>
    <property type="match status" value="1"/>
</dbReference>
<keyword evidence="1" id="KW-0472">Membrane</keyword>
<protein>
    <submittedName>
        <fullName evidence="2">MFS transporter</fullName>
    </submittedName>
</protein>
<evidence type="ECO:0000313" key="2">
    <source>
        <dbReference type="EMBL" id="MTD13450.1"/>
    </source>
</evidence>
<organism evidence="2 3">
    <name type="scientific">Nakamurella alba</name>
    <dbReference type="NCBI Taxonomy" id="2665158"/>
    <lineage>
        <taxon>Bacteria</taxon>
        <taxon>Bacillati</taxon>
        <taxon>Actinomycetota</taxon>
        <taxon>Actinomycetes</taxon>
        <taxon>Nakamurellales</taxon>
        <taxon>Nakamurellaceae</taxon>
        <taxon>Nakamurella</taxon>
    </lineage>
</organism>
<dbReference type="PANTHER" id="PTHR23523">
    <property type="match status" value="1"/>
</dbReference>
<feature type="transmembrane region" description="Helical" evidence="1">
    <location>
        <begin position="252"/>
        <end position="272"/>
    </location>
</feature>
<dbReference type="InterPro" id="IPR052524">
    <property type="entry name" value="MFS_Cyanate_Porter"/>
</dbReference>
<dbReference type="GO" id="GO:0022857">
    <property type="term" value="F:transmembrane transporter activity"/>
    <property type="evidence" value="ECO:0007669"/>
    <property type="project" value="InterPro"/>
</dbReference>
<feature type="transmembrane region" description="Helical" evidence="1">
    <location>
        <begin position="105"/>
        <end position="127"/>
    </location>
</feature>
<feature type="transmembrane region" description="Helical" evidence="1">
    <location>
        <begin position="279"/>
        <end position="298"/>
    </location>
</feature>
<evidence type="ECO:0000313" key="3">
    <source>
        <dbReference type="Proteomes" id="UP000460221"/>
    </source>
</evidence>
<feature type="transmembrane region" description="Helical" evidence="1">
    <location>
        <begin position="214"/>
        <end position="232"/>
    </location>
</feature>
<keyword evidence="1" id="KW-1133">Transmembrane helix</keyword>
<gene>
    <name evidence="2" type="ORF">GIS00_05760</name>
</gene>
<accession>A0A7K1FH97</accession>
<feature type="transmembrane region" description="Helical" evidence="1">
    <location>
        <begin position="82"/>
        <end position="99"/>
    </location>
</feature>
<dbReference type="PANTHER" id="PTHR23523:SF2">
    <property type="entry name" value="2-NITROIMIDAZOLE TRANSPORTER"/>
    <property type="match status" value="1"/>
</dbReference>
<dbReference type="Gene3D" id="1.20.1250.20">
    <property type="entry name" value="MFS general substrate transporter like domains"/>
    <property type="match status" value="1"/>
</dbReference>
<name>A0A7K1FH97_9ACTN</name>
<sequence>MERSVRSSRRSGAGLVVLTIFLVALCLRPALTSVGPLLPTIGADLGVGEGTLGGLGTLPLLAFAAVSPLVTRLTSRIGTDRALLLALTVLTVALLARSYTGVPGLWVGTAVIGAAIAVGNVLVPVIVKRDFGGNVSLATGVYSAFMTVSAAVASAVSVPIALAVDWRFALAVWAALTLVVTLAWLPRALRSRSAPMARPADEHKAPIRLWRRPTAWLVTGVMGLQSTTFYVMVNWLPSIEAARGVSEEAAGVHLFVYIGVGVIGGLVIPLLFRSSGNQVLAGVVASMPMIVGVIGILLAPGLSLLWVVIAGLGSGASLVVALSLISIRGRDQHDATRLSGMAQSLGYLLAAAGPIVAGSLAEATGSWTATLVAVLVAAVLQLGVAIGAGRPERSGVQPSGGL</sequence>
<comment type="caution">
    <text evidence="2">The sequence shown here is derived from an EMBL/GenBank/DDBJ whole genome shotgun (WGS) entry which is preliminary data.</text>
</comment>
<dbReference type="Pfam" id="PF07690">
    <property type="entry name" value="MFS_1"/>
    <property type="match status" value="1"/>
</dbReference>
<dbReference type="InterPro" id="IPR011701">
    <property type="entry name" value="MFS"/>
</dbReference>
<reference evidence="2 3" key="1">
    <citation type="submission" date="2019-11" db="EMBL/GenBank/DDBJ databases">
        <authorList>
            <person name="Jiang L.-Q."/>
        </authorList>
    </citation>
    <scope>NUCLEOTIDE SEQUENCE [LARGE SCALE GENOMIC DNA]</scope>
    <source>
        <strain evidence="2 3">YIM 132087</strain>
    </source>
</reference>
<feature type="transmembrane region" description="Helical" evidence="1">
    <location>
        <begin position="139"/>
        <end position="162"/>
    </location>
</feature>
<keyword evidence="1" id="KW-0812">Transmembrane</keyword>
<evidence type="ECO:0000256" key="1">
    <source>
        <dbReference type="SAM" id="Phobius"/>
    </source>
</evidence>
<feature type="transmembrane region" description="Helical" evidence="1">
    <location>
        <begin position="12"/>
        <end position="31"/>
    </location>
</feature>
<dbReference type="InterPro" id="IPR036259">
    <property type="entry name" value="MFS_trans_sf"/>
</dbReference>
<feature type="transmembrane region" description="Helical" evidence="1">
    <location>
        <begin position="304"/>
        <end position="325"/>
    </location>
</feature>
<feature type="transmembrane region" description="Helical" evidence="1">
    <location>
        <begin position="345"/>
        <end position="361"/>
    </location>
</feature>
<dbReference type="AlphaFoldDB" id="A0A7K1FH97"/>
<keyword evidence="3" id="KW-1185">Reference proteome</keyword>
<feature type="transmembrane region" description="Helical" evidence="1">
    <location>
        <begin position="168"/>
        <end position="186"/>
    </location>
</feature>